<reference evidence="2" key="1">
    <citation type="submission" date="2022-11" db="EMBL/GenBank/DDBJ databases">
        <authorList>
            <person name="Petersen C."/>
        </authorList>
    </citation>
    <scope>NUCLEOTIDE SEQUENCE</scope>
    <source>
        <strain evidence="2">IBT 26290</strain>
    </source>
</reference>
<dbReference type="OrthoDB" id="4361389at2759"/>
<feature type="region of interest" description="Disordered" evidence="1">
    <location>
        <begin position="1"/>
        <end position="244"/>
    </location>
</feature>
<evidence type="ECO:0000256" key="1">
    <source>
        <dbReference type="SAM" id="MobiDB-lite"/>
    </source>
</evidence>
<organism evidence="2 3">
    <name type="scientific">Penicillium canariense</name>
    <dbReference type="NCBI Taxonomy" id="189055"/>
    <lineage>
        <taxon>Eukaryota</taxon>
        <taxon>Fungi</taxon>
        <taxon>Dikarya</taxon>
        <taxon>Ascomycota</taxon>
        <taxon>Pezizomycotina</taxon>
        <taxon>Eurotiomycetes</taxon>
        <taxon>Eurotiomycetidae</taxon>
        <taxon>Eurotiales</taxon>
        <taxon>Aspergillaceae</taxon>
        <taxon>Penicillium</taxon>
    </lineage>
</organism>
<feature type="compositionally biased region" description="Low complexity" evidence="1">
    <location>
        <begin position="138"/>
        <end position="167"/>
    </location>
</feature>
<evidence type="ECO:0000313" key="2">
    <source>
        <dbReference type="EMBL" id="KAJ5160806.1"/>
    </source>
</evidence>
<dbReference type="Proteomes" id="UP001149163">
    <property type="component" value="Unassembled WGS sequence"/>
</dbReference>
<protein>
    <submittedName>
        <fullName evidence="2">Uncharacterized protein</fullName>
    </submittedName>
</protein>
<feature type="compositionally biased region" description="Polar residues" evidence="1">
    <location>
        <begin position="1"/>
        <end position="29"/>
    </location>
</feature>
<feature type="compositionally biased region" description="Low complexity" evidence="1">
    <location>
        <begin position="190"/>
        <end position="212"/>
    </location>
</feature>
<evidence type="ECO:0000313" key="3">
    <source>
        <dbReference type="Proteomes" id="UP001149163"/>
    </source>
</evidence>
<dbReference type="AlphaFoldDB" id="A0A9W9I047"/>
<name>A0A9W9I047_9EURO</name>
<dbReference type="GeneID" id="81429110"/>
<sequence length="244" mass="27161">MSSRNQGASPTMSPSSTGANPSLGPTSTAPVVHPRYASNDQFAMDDPDQPIELSGTDHKPAFPPKFQRNSTSSSSQLPPAETYQSRDVGTGRLYYHNQGPEQNVNIHGLGGPPPMGHTQYTPSPQDYYHHQDPRLLAQQQQRQYQQRPDGFYAVSQAPAPQVPAQSQDDYYHPLRQAAPSRMQPDDLYHARQAYSQAQPSQSQPQPQLQQYYHARQVPQRGEMKSEADPVDQPLSRVTPETMGK</sequence>
<reference evidence="2" key="2">
    <citation type="journal article" date="2023" name="IMA Fungus">
        <title>Comparative genomic study of the Penicillium genus elucidates a diverse pangenome and 15 lateral gene transfer events.</title>
        <authorList>
            <person name="Petersen C."/>
            <person name="Sorensen T."/>
            <person name="Nielsen M.R."/>
            <person name="Sondergaard T.E."/>
            <person name="Sorensen J.L."/>
            <person name="Fitzpatrick D.A."/>
            <person name="Frisvad J.C."/>
            <person name="Nielsen K.L."/>
        </authorList>
    </citation>
    <scope>NUCLEOTIDE SEQUENCE</scope>
    <source>
        <strain evidence="2">IBT 26290</strain>
    </source>
</reference>
<dbReference type="RefSeq" id="XP_056542363.1">
    <property type="nucleotide sequence ID" value="XM_056689934.1"/>
</dbReference>
<gene>
    <name evidence="2" type="ORF">N7482_007810</name>
</gene>
<proteinExistence type="predicted"/>
<feature type="compositionally biased region" description="Polar residues" evidence="1">
    <location>
        <begin position="67"/>
        <end position="87"/>
    </location>
</feature>
<comment type="caution">
    <text evidence="2">The sequence shown here is derived from an EMBL/GenBank/DDBJ whole genome shotgun (WGS) entry which is preliminary data.</text>
</comment>
<accession>A0A9W9I047</accession>
<dbReference type="EMBL" id="JAPQKN010000004">
    <property type="protein sequence ID" value="KAJ5160806.1"/>
    <property type="molecule type" value="Genomic_DNA"/>
</dbReference>
<keyword evidence="3" id="KW-1185">Reference proteome</keyword>